<dbReference type="Pfam" id="PF14414">
    <property type="entry name" value="WHH"/>
    <property type="match status" value="1"/>
</dbReference>
<dbReference type="RefSeq" id="WP_254778271.1">
    <property type="nucleotide sequence ID" value="NZ_FNDE01000015.1"/>
</dbReference>
<sequence>MSWWGTLKKKAGLQIRKFSQSVSRATAAVQRTVSRGVTAIKKTASKTGTAIKRTVSKLTTTIKQNGVKVQKFITSAVKATKMAIKKGIKVAKTAVKKIVKAGKKIGKAAKAFAKKAVLQTQKFLNSMARATKAFTKKTKGTLEAAKQKATAFVKREGGKVVTQARKIKNNLSQNERVKRLKNDMRKALVLSKSFGKGVWDGGKEAFTDTVELAKQLWYNPEQTVQNIGQSLRGEYSKAKKFAGQMVSDPFGTTNKVILGIEKEYDEFQKLSPEQRAYVIGKFGGNKVVNLVGDKGLSVVTKQMAKAAMRLPPHVINVINNERGSISIGGSNRNKTTQGTAKAKQFTKEQLATKPKNSPDPDKWQKKGGKITIDEDNTWTYHDWEGNSVSYPGGYPDFKGAGMVKQEVDIGKFESYPKDFAKADELAPNGPKSNKSTWHHHQDGQTMQEVDKELHDRFRHRGGMSLSRKKKK</sequence>
<proteinExistence type="predicted"/>
<organism evidence="2 3">
    <name type="scientific">Aneurinibacillus thermoaerophilus</name>
    <dbReference type="NCBI Taxonomy" id="143495"/>
    <lineage>
        <taxon>Bacteria</taxon>
        <taxon>Bacillati</taxon>
        <taxon>Bacillota</taxon>
        <taxon>Bacilli</taxon>
        <taxon>Bacillales</taxon>
        <taxon>Paenibacillaceae</taxon>
        <taxon>Aneurinibacillus group</taxon>
        <taxon>Aneurinibacillus</taxon>
    </lineage>
</organism>
<dbReference type="AlphaFoldDB" id="A0A1G8ACE9"/>
<feature type="region of interest" description="Disordered" evidence="1">
    <location>
        <begin position="326"/>
        <end position="369"/>
    </location>
</feature>
<accession>A0A1G8ACE9</accession>
<feature type="region of interest" description="Disordered" evidence="1">
    <location>
        <begin position="420"/>
        <end position="471"/>
    </location>
</feature>
<feature type="compositionally biased region" description="Basic residues" evidence="1">
    <location>
        <begin position="456"/>
        <end position="471"/>
    </location>
</feature>
<reference evidence="2 3" key="1">
    <citation type="submission" date="2016-10" db="EMBL/GenBank/DDBJ databases">
        <authorList>
            <person name="de Groot N.N."/>
        </authorList>
    </citation>
    <scope>NUCLEOTIDE SEQUENCE [LARGE SCALE GENOMIC DNA]</scope>
    <source>
        <strain evidence="2 3">L 420-91</strain>
    </source>
</reference>
<gene>
    <name evidence="2" type="ORF">SAMN04489735_101511</name>
</gene>
<feature type="compositionally biased region" description="Polar residues" evidence="1">
    <location>
        <begin position="326"/>
        <end position="339"/>
    </location>
</feature>
<evidence type="ECO:0000313" key="3">
    <source>
        <dbReference type="Proteomes" id="UP000198956"/>
    </source>
</evidence>
<protein>
    <submittedName>
        <fullName evidence="2">A nuclease of the HNH/ENDO VII superfamily with conserved WHH</fullName>
    </submittedName>
</protein>
<evidence type="ECO:0000313" key="2">
    <source>
        <dbReference type="EMBL" id="SDH18516.1"/>
    </source>
</evidence>
<name>A0A1G8ACE9_ANETH</name>
<evidence type="ECO:0000256" key="1">
    <source>
        <dbReference type="SAM" id="MobiDB-lite"/>
    </source>
</evidence>
<dbReference type="EMBL" id="FNDE01000015">
    <property type="protein sequence ID" value="SDH18516.1"/>
    <property type="molecule type" value="Genomic_DNA"/>
</dbReference>
<dbReference type="Proteomes" id="UP000198956">
    <property type="component" value="Unassembled WGS sequence"/>
</dbReference>
<dbReference type="InterPro" id="IPR032869">
    <property type="entry name" value="WHH_dom_containing"/>
</dbReference>